<dbReference type="InterPro" id="IPR022742">
    <property type="entry name" value="Hydrolase_4"/>
</dbReference>
<dbReference type="AlphaFoldDB" id="A0A1G8RLB2"/>
<dbReference type="Gene3D" id="3.40.50.1820">
    <property type="entry name" value="alpha/beta hydrolase"/>
    <property type="match status" value="1"/>
</dbReference>
<reference evidence="5" key="1">
    <citation type="submission" date="2016-10" db="EMBL/GenBank/DDBJ databases">
        <authorList>
            <person name="Varghese N."/>
            <person name="Submissions S."/>
        </authorList>
    </citation>
    <scope>NUCLEOTIDE SEQUENCE [LARGE SCALE GENOMIC DNA]</scope>
    <source>
        <strain evidence="5">DSM 4771</strain>
    </source>
</reference>
<keyword evidence="5" id="KW-1185">Reference proteome</keyword>
<evidence type="ECO:0000313" key="5">
    <source>
        <dbReference type="Proteomes" id="UP000199225"/>
    </source>
</evidence>
<dbReference type="InterPro" id="IPR029058">
    <property type="entry name" value="AB_hydrolase_fold"/>
</dbReference>
<evidence type="ECO:0000313" key="4">
    <source>
        <dbReference type="EMBL" id="SDJ17864.1"/>
    </source>
</evidence>
<dbReference type="EMBL" id="FNEV01000002">
    <property type="protein sequence ID" value="SDJ17864.1"/>
    <property type="molecule type" value="Genomic_DNA"/>
</dbReference>
<dbReference type="PIRSF" id="PIRSF017388">
    <property type="entry name" value="Esterase_lipase"/>
    <property type="match status" value="1"/>
</dbReference>
<feature type="active site" description="Nucleophile" evidence="1">
    <location>
        <position position="95"/>
    </location>
</feature>
<feature type="site" description="Important for substrate specificity" evidence="2">
    <location>
        <position position="139"/>
    </location>
</feature>
<name>A0A1G8RLB2_9BACI</name>
<feature type="domain" description="Serine aminopeptidase S33" evidence="3">
    <location>
        <begin position="21"/>
        <end position="225"/>
    </location>
</feature>
<feature type="active site" description="Charge relay system" evidence="1">
    <location>
        <position position="190"/>
    </location>
</feature>
<dbReference type="OrthoDB" id="9786110at2"/>
<organism evidence="4 5">
    <name type="scientific">Salimicrobium halophilum</name>
    <dbReference type="NCBI Taxonomy" id="86666"/>
    <lineage>
        <taxon>Bacteria</taxon>
        <taxon>Bacillati</taxon>
        <taxon>Bacillota</taxon>
        <taxon>Bacilli</taxon>
        <taxon>Bacillales</taxon>
        <taxon>Bacillaceae</taxon>
        <taxon>Salimicrobium</taxon>
    </lineage>
</organism>
<dbReference type="PANTHER" id="PTHR11614">
    <property type="entry name" value="PHOSPHOLIPASE-RELATED"/>
    <property type="match status" value="1"/>
</dbReference>
<proteinExistence type="predicted"/>
<dbReference type="Proteomes" id="UP000199225">
    <property type="component" value="Unassembled WGS sequence"/>
</dbReference>
<protein>
    <submittedName>
        <fullName evidence="4">Carboxylesterase</fullName>
    </submittedName>
</protein>
<evidence type="ECO:0000259" key="3">
    <source>
        <dbReference type="Pfam" id="PF12146"/>
    </source>
</evidence>
<dbReference type="GO" id="GO:0052689">
    <property type="term" value="F:carboxylic ester hydrolase activity"/>
    <property type="evidence" value="ECO:0007669"/>
    <property type="project" value="InterPro"/>
</dbReference>
<dbReference type="InterPro" id="IPR012354">
    <property type="entry name" value="Esterase_lipase"/>
</dbReference>
<dbReference type="RefSeq" id="WP_093192849.1">
    <property type="nucleotide sequence ID" value="NZ_FNEV01000002.1"/>
</dbReference>
<sequence length="248" mass="27672">MREPVMKGAEAFYKEGNEVGVIVLHGFTGTTQSMRPLADAFAKEGYTVACPKLIGHGTTPEDMEQTTAEEWIQSAENAYAWVKNKCERVFVVGLSLGGTLSLYLAANKEIDGIAVINPAVDVPELVAMAKSELRFVDSIGSDIKKEGVNELTYHKTPVRSLKHLRNLMSKVHEQLSEVRAPLIVFVSEEDHVVPPENGQMVFDMAFSEEKELVHLENSYHVATLDNDQDLIIERSLEFFDRHINAKVE</sequence>
<gene>
    <name evidence="4" type="ORF">SAMN04490247_1112</name>
</gene>
<dbReference type="Pfam" id="PF12146">
    <property type="entry name" value="Hydrolase_4"/>
    <property type="match status" value="1"/>
</dbReference>
<dbReference type="InterPro" id="IPR051044">
    <property type="entry name" value="MAG_DAG_Lipase"/>
</dbReference>
<feature type="active site" description="Charge relay system" evidence="1">
    <location>
        <position position="220"/>
    </location>
</feature>
<accession>A0A1G8RLB2</accession>
<evidence type="ECO:0000256" key="1">
    <source>
        <dbReference type="PIRSR" id="PIRSR017388-1"/>
    </source>
</evidence>
<dbReference type="STRING" id="86666.SAMN04490247_1112"/>
<dbReference type="SUPFAM" id="SSF53474">
    <property type="entry name" value="alpha/beta-Hydrolases"/>
    <property type="match status" value="1"/>
</dbReference>
<evidence type="ECO:0000256" key="2">
    <source>
        <dbReference type="PIRSR" id="PIRSR017388-3"/>
    </source>
</evidence>